<dbReference type="Gene3D" id="3.40.50.720">
    <property type="entry name" value="NAD(P)-binding Rossmann-like Domain"/>
    <property type="match status" value="1"/>
</dbReference>
<dbReference type="InterPro" id="IPR013691">
    <property type="entry name" value="MeTrfase_14"/>
</dbReference>
<accession>A0A5C6C9L5</accession>
<proteinExistence type="predicted"/>
<evidence type="ECO:0000313" key="4">
    <source>
        <dbReference type="Proteomes" id="UP000318437"/>
    </source>
</evidence>
<dbReference type="PANTHER" id="PTHR43861:SF5">
    <property type="entry name" value="BLL5978 PROTEIN"/>
    <property type="match status" value="1"/>
</dbReference>
<dbReference type="Gene3D" id="6.10.250.3100">
    <property type="match status" value="1"/>
</dbReference>
<comment type="caution">
    <text evidence="3">The sequence shown here is derived from an EMBL/GenBank/DDBJ whole genome shotgun (WGS) entry which is preliminary data.</text>
</comment>
<sequence length="424" mass="47881">MSSSSDARLTNSMPAERCRFCAQPLEHTVVDLGLSPLCQNRITPEQASDPEVFYPLQMRICQACWLVQVHAHVMGEDIFKSDYAYFSSYSDSWLKHCREYVELMTDRLQLGPQSKVVEVASNDGYLLQYFVQKGIPALGVEPAANVAEAARAKGVESVTEFFGSATARKLLEQGIRPDLLLGNNVLAHVPDLNDFVAGLKIFLKDDGVITFEFPHLMCLIEGNQFDTIYQEHYCYFSLLAIQNIFQHHGLTIFDVDQLTTHGGSLRIYARHNEDTSKPVLKSVPELLEMEIAKGYNTLATYSAFAERVVETKWKLLDFLMHAKRAGKTVVGYGAPGKGNTLLNYCGIRSDSILYTVDRNPVKQNTFLPGSRIPVHTPECIAETRPDYVLILPWNLRKEIMEQLSYVRQWGGKFVVPIPETRIYE</sequence>
<organism evidence="3 4">
    <name type="scientific">Bythopirellula polymerisocia</name>
    <dbReference type="NCBI Taxonomy" id="2528003"/>
    <lineage>
        <taxon>Bacteria</taxon>
        <taxon>Pseudomonadati</taxon>
        <taxon>Planctomycetota</taxon>
        <taxon>Planctomycetia</taxon>
        <taxon>Pirellulales</taxon>
        <taxon>Lacipirellulaceae</taxon>
        <taxon>Bythopirellula</taxon>
    </lineage>
</organism>
<gene>
    <name evidence="3" type="ORF">Pla144_47680</name>
</gene>
<dbReference type="Gene3D" id="3.40.50.150">
    <property type="entry name" value="Vaccinia Virus protein VP39"/>
    <property type="match status" value="1"/>
</dbReference>
<dbReference type="RefSeq" id="WP_197530949.1">
    <property type="nucleotide sequence ID" value="NZ_SJPS01000012.1"/>
</dbReference>
<dbReference type="Pfam" id="PF13489">
    <property type="entry name" value="Methyltransf_23"/>
    <property type="match status" value="1"/>
</dbReference>
<dbReference type="InterPro" id="IPR038576">
    <property type="entry name" value="Methyltransf_Zn-bd_dom_put_sf"/>
</dbReference>
<dbReference type="PANTHER" id="PTHR43861">
    <property type="entry name" value="TRANS-ACONITATE 2-METHYLTRANSFERASE-RELATED"/>
    <property type="match status" value="1"/>
</dbReference>
<dbReference type="Pfam" id="PF08421">
    <property type="entry name" value="Methyltransf_13"/>
    <property type="match status" value="1"/>
</dbReference>
<reference evidence="3 4" key="1">
    <citation type="submission" date="2019-02" db="EMBL/GenBank/DDBJ databases">
        <title>Deep-cultivation of Planctomycetes and their phenomic and genomic characterization uncovers novel biology.</title>
        <authorList>
            <person name="Wiegand S."/>
            <person name="Jogler M."/>
            <person name="Boedeker C."/>
            <person name="Pinto D."/>
            <person name="Vollmers J."/>
            <person name="Rivas-Marin E."/>
            <person name="Kohn T."/>
            <person name="Peeters S.H."/>
            <person name="Heuer A."/>
            <person name="Rast P."/>
            <person name="Oberbeckmann S."/>
            <person name="Bunk B."/>
            <person name="Jeske O."/>
            <person name="Meyerdierks A."/>
            <person name="Storesund J.E."/>
            <person name="Kallscheuer N."/>
            <person name="Luecker S."/>
            <person name="Lage O.M."/>
            <person name="Pohl T."/>
            <person name="Merkel B.J."/>
            <person name="Hornburger P."/>
            <person name="Mueller R.-W."/>
            <person name="Bruemmer F."/>
            <person name="Labrenz M."/>
            <person name="Spormann A.M."/>
            <person name="Op Den Camp H."/>
            <person name="Overmann J."/>
            <person name="Amann R."/>
            <person name="Jetten M.S.M."/>
            <person name="Mascher T."/>
            <person name="Medema M.H."/>
            <person name="Devos D.P."/>
            <person name="Kaster A.-K."/>
            <person name="Ovreas L."/>
            <person name="Rohde M."/>
            <person name="Galperin M.Y."/>
            <person name="Jogler C."/>
        </authorList>
    </citation>
    <scope>NUCLEOTIDE SEQUENCE [LARGE SCALE GENOMIC DNA]</scope>
    <source>
        <strain evidence="3 4">Pla144</strain>
    </source>
</reference>
<evidence type="ECO:0000313" key="3">
    <source>
        <dbReference type="EMBL" id="TWU20868.1"/>
    </source>
</evidence>
<dbReference type="InterPro" id="IPR013630">
    <property type="entry name" value="Methyltransf_Zn-bd_dom_put"/>
</dbReference>
<name>A0A5C6C9L5_9BACT</name>
<dbReference type="EMBL" id="SJPS01000012">
    <property type="protein sequence ID" value="TWU20868.1"/>
    <property type="molecule type" value="Genomic_DNA"/>
</dbReference>
<dbReference type="Proteomes" id="UP000318437">
    <property type="component" value="Unassembled WGS sequence"/>
</dbReference>
<protein>
    <submittedName>
        <fullName evidence="3">Uncharacterized protein</fullName>
    </submittedName>
</protein>
<evidence type="ECO:0000259" key="1">
    <source>
        <dbReference type="Pfam" id="PF08421"/>
    </source>
</evidence>
<feature type="domain" description="C-methyltransferase" evidence="2">
    <location>
        <begin position="260"/>
        <end position="418"/>
    </location>
</feature>
<keyword evidence="4" id="KW-1185">Reference proteome</keyword>
<evidence type="ECO:0000259" key="2">
    <source>
        <dbReference type="Pfam" id="PF08484"/>
    </source>
</evidence>
<feature type="domain" description="Methyltransferase putative zinc binding" evidence="1">
    <location>
        <begin position="18"/>
        <end position="79"/>
    </location>
</feature>
<dbReference type="InterPro" id="IPR029063">
    <property type="entry name" value="SAM-dependent_MTases_sf"/>
</dbReference>
<dbReference type="Gene3D" id="6.20.50.110">
    <property type="entry name" value="Methyltransferase, zinc-binding domain"/>
    <property type="match status" value="1"/>
</dbReference>
<dbReference type="SUPFAM" id="SSF53335">
    <property type="entry name" value="S-adenosyl-L-methionine-dependent methyltransferases"/>
    <property type="match status" value="1"/>
</dbReference>
<dbReference type="AlphaFoldDB" id="A0A5C6C9L5"/>
<dbReference type="Pfam" id="PF08484">
    <property type="entry name" value="Methyltransf_14"/>
    <property type="match status" value="1"/>
</dbReference>